<dbReference type="GO" id="GO:0006313">
    <property type="term" value="P:DNA transposition"/>
    <property type="evidence" value="ECO:0007669"/>
    <property type="project" value="InterPro"/>
</dbReference>
<dbReference type="Proteomes" id="UP000199639">
    <property type="component" value="Unassembled WGS sequence"/>
</dbReference>
<sequence>MVFNRLGEIHHRPFEQQRYCASGPNFLAAVIILWNTVYLDHTITNLGSAVDPDLLRFLSPLLGTQQPHRRRHLDIRQPDIKSGLRVISLGE</sequence>
<evidence type="ECO:0000313" key="3">
    <source>
        <dbReference type="Proteomes" id="UP000199639"/>
    </source>
</evidence>
<dbReference type="Pfam" id="PF01526">
    <property type="entry name" value="DDE_Tnp_Tn3"/>
    <property type="match status" value="1"/>
</dbReference>
<accession>A0A5E9G3C6</accession>
<dbReference type="AlphaFoldDB" id="A0A5E9G3C6"/>
<evidence type="ECO:0000259" key="1">
    <source>
        <dbReference type="Pfam" id="PF01526"/>
    </source>
</evidence>
<gene>
    <name evidence="2" type="ORF">SAMN05216368_12023</name>
</gene>
<evidence type="ECO:0000313" key="2">
    <source>
        <dbReference type="EMBL" id="SDO50122.1"/>
    </source>
</evidence>
<dbReference type="InterPro" id="IPR002513">
    <property type="entry name" value="Tn3_Tnp_DDE_dom"/>
</dbReference>
<dbReference type="GO" id="GO:0004803">
    <property type="term" value="F:transposase activity"/>
    <property type="evidence" value="ECO:0007669"/>
    <property type="project" value="InterPro"/>
</dbReference>
<organism evidence="2 3">
    <name type="scientific">Cryobacterium flavum</name>
    <dbReference type="NCBI Taxonomy" id="1424659"/>
    <lineage>
        <taxon>Bacteria</taxon>
        <taxon>Bacillati</taxon>
        <taxon>Actinomycetota</taxon>
        <taxon>Actinomycetes</taxon>
        <taxon>Micrococcales</taxon>
        <taxon>Microbacteriaceae</taxon>
        <taxon>Cryobacterium</taxon>
    </lineage>
</organism>
<proteinExistence type="predicted"/>
<dbReference type="STRING" id="1424659.SAMN05216368_12023"/>
<name>A0A5E9G3C6_9MICO</name>
<reference evidence="2 3" key="1">
    <citation type="submission" date="2016-10" db="EMBL/GenBank/DDBJ databases">
        <authorList>
            <person name="Varghese N."/>
            <person name="Submissions S."/>
        </authorList>
    </citation>
    <scope>NUCLEOTIDE SEQUENCE [LARGE SCALE GENOMIC DNA]</scope>
    <source>
        <strain evidence="2 3">CGMCC 1.11215</strain>
    </source>
</reference>
<dbReference type="EMBL" id="FNIB01000020">
    <property type="protein sequence ID" value="SDO50122.1"/>
    <property type="molecule type" value="Genomic_DNA"/>
</dbReference>
<protein>
    <submittedName>
        <fullName evidence="2">Tn3 transposase DDE domain-containing protein</fullName>
    </submittedName>
</protein>
<feature type="domain" description="Tn3 transposase DDE" evidence="1">
    <location>
        <begin position="2"/>
        <end position="62"/>
    </location>
</feature>